<reference evidence="1" key="1">
    <citation type="submission" date="2021-06" db="EMBL/GenBank/DDBJ databases">
        <authorList>
            <person name="Kallberg Y."/>
            <person name="Tangrot J."/>
            <person name="Rosling A."/>
        </authorList>
    </citation>
    <scope>NUCLEOTIDE SEQUENCE</scope>
    <source>
        <strain evidence="1">MA453B</strain>
    </source>
</reference>
<sequence length="235" mass="27726">ISSMINVREVSHRMPSLDHFEKGKIGELKYLLKLHDAGRYGDLSFVVQVKFWANPHNSSQFNEFKQFIIGFEREPVNTIGFFVFTVEDVYEKNEDYQAKRVFDIKNIYPIMKEYDFEIYDVNKDDALVGDIGLDYVGEFMGINFSIRDESENGGSLIITEHEMIKLKRRYVHNNYVGFVIMNEDDLKYELQPDKGNIIYATWNSFSSFLKDRVINKLTEENNNLRYKEDKDTEMN</sequence>
<name>A0A9N9P964_9GLOM</name>
<keyword evidence="2" id="KW-1185">Reference proteome</keyword>
<evidence type="ECO:0000313" key="1">
    <source>
        <dbReference type="EMBL" id="CAG8802312.1"/>
    </source>
</evidence>
<organism evidence="1 2">
    <name type="scientific">Dentiscutata erythropus</name>
    <dbReference type="NCBI Taxonomy" id="1348616"/>
    <lineage>
        <taxon>Eukaryota</taxon>
        <taxon>Fungi</taxon>
        <taxon>Fungi incertae sedis</taxon>
        <taxon>Mucoromycota</taxon>
        <taxon>Glomeromycotina</taxon>
        <taxon>Glomeromycetes</taxon>
        <taxon>Diversisporales</taxon>
        <taxon>Gigasporaceae</taxon>
        <taxon>Dentiscutata</taxon>
    </lineage>
</organism>
<accession>A0A9N9P964</accession>
<proteinExistence type="predicted"/>
<feature type="non-terminal residue" evidence="1">
    <location>
        <position position="235"/>
    </location>
</feature>
<comment type="caution">
    <text evidence="1">The sequence shown here is derived from an EMBL/GenBank/DDBJ whole genome shotgun (WGS) entry which is preliminary data.</text>
</comment>
<dbReference type="AlphaFoldDB" id="A0A9N9P964"/>
<dbReference type="Proteomes" id="UP000789405">
    <property type="component" value="Unassembled WGS sequence"/>
</dbReference>
<feature type="non-terminal residue" evidence="1">
    <location>
        <position position="1"/>
    </location>
</feature>
<dbReference type="EMBL" id="CAJVPY010036768">
    <property type="protein sequence ID" value="CAG8802312.1"/>
    <property type="molecule type" value="Genomic_DNA"/>
</dbReference>
<gene>
    <name evidence="1" type="ORF">DERYTH_LOCUS23646</name>
</gene>
<protein>
    <submittedName>
        <fullName evidence="1">7119_t:CDS:1</fullName>
    </submittedName>
</protein>
<evidence type="ECO:0000313" key="2">
    <source>
        <dbReference type="Proteomes" id="UP000789405"/>
    </source>
</evidence>